<accession>A0A8H3D0E0</accession>
<feature type="region of interest" description="Disordered" evidence="1">
    <location>
        <begin position="231"/>
        <end position="265"/>
    </location>
</feature>
<evidence type="ECO:0000313" key="2">
    <source>
        <dbReference type="EMBL" id="CAE6507648.1"/>
    </source>
</evidence>
<reference evidence="2" key="1">
    <citation type="submission" date="2021-01" db="EMBL/GenBank/DDBJ databases">
        <authorList>
            <person name="Kaushik A."/>
        </authorList>
    </citation>
    <scope>NUCLEOTIDE SEQUENCE</scope>
    <source>
        <strain evidence="2">AG4-R118</strain>
        <strain evidence="3">AG4-RS23</strain>
    </source>
</reference>
<dbReference type="Proteomes" id="UP000663888">
    <property type="component" value="Unassembled WGS sequence"/>
</dbReference>
<evidence type="ECO:0000256" key="1">
    <source>
        <dbReference type="SAM" id="MobiDB-lite"/>
    </source>
</evidence>
<dbReference type="Proteomes" id="UP000663861">
    <property type="component" value="Unassembled WGS sequence"/>
</dbReference>
<evidence type="ECO:0000313" key="4">
    <source>
        <dbReference type="Proteomes" id="UP000663888"/>
    </source>
</evidence>
<evidence type="ECO:0000313" key="3">
    <source>
        <dbReference type="EMBL" id="CAE6519972.1"/>
    </source>
</evidence>
<proteinExistence type="predicted"/>
<sequence length="265" mass="29097">MAPPDPAVYSVDFERSILIPPPLSFHTSAAQTLRLPLQGTLGHVLHKRERASSCMNFSLVGPDSRAKHSQNIKRQHELQHADASISYRIIQKALSGPGNYVVQVDAKSLSPVIPTVKPEPELDKNSCSLIKSLSSSCSLPPVQTPRYDHGASFGIKVEPEEDFKLNPDPEAFDRKDLSQAPAMVPGVCSAENIQSDHSPPVTRGKDLHRCVKGHQNATKVNFMSWVERADLDSPQDQTRHSLSPPPHQQATYLSHLALPQSSSRS</sequence>
<name>A0A8H3D0E0_9AGAM</name>
<comment type="caution">
    <text evidence="2">The sequence shown here is derived from an EMBL/GenBank/DDBJ whole genome shotgun (WGS) entry which is preliminary data.</text>
</comment>
<gene>
    <name evidence="3" type="ORF">RDB_LOCUS153884</name>
    <name evidence="2" type="ORF">RDB_LOCUS162782</name>
</gene>
<dbReference type="EMBL" id="CAJMWX010001854">
    <property type="protein sequence ID" value="CAE6507648.1"/>
    <property type="molecule type" value="Genomic_DNA"/>
</dbReference>
<organism evidence="2 4">
    <name type="scientific">Rhizoctonia solani</name>
    <dbReference type="NCBI Taxonomy" id="456999"/>
    <lineage>
        <taxon>Eukaryota</taxon>
        <taxon>Fungi</taxon>
        <taxon>Dikarya</taxon>
        <taxon>Basidiomycota</taxon>
        <taxon>Agaricomycotina</taxon>
        <taxon>Agaricomycetes</taxon>
        <taxon>Cantharellales</taxon>
        <taxon>Ceratobasidiaceae</taxon>
        <taxon>Rhizoctonia</taxon>
    </lineage>
</organism>
<dbReference type="AlphaFoldDB" id="A0A8H3D0E0"/>
<dbReference type="EMBL" id="CAJMWY010004116">
    <property type="protein sequence ID" value="CAE6519972.1"/>
    <property type="molecule type" value="Genomic_DNA"/>
</dbReference>
<protein>
    <submittedName>
        <fullName evidence="2">Uncharacterized protein</fullName>
    </submittedName>
</protein>